<accession>A0ABQ7DJT7</accession>
<proteinExistence type="predicted"/>
<keyword evidence="2" id="KW-1185">Reference proteome</keyword>
<protein>
    <submittedName>
        <fullName evidence="1">Uncharacterized protein</fullName>
    </submittedName>
</protein>
<gene>
    <name evidence="1" type="ORF">DY000_02033288</name>
</gene>
<evidence type="ECO:0000313" key="1">
    <source>
        <dbReference type="EMBL" id="KAF3577600.1"/>
    </source>
</evidence>
<reference evidence="1 2" key="1">
    <citation type="journal article" date="2020" name="BMC Genomics">
        <title>Intraspecific diversification of the crop wild relative Brassica cretica Lam. using demographic model selection.</title>
        <authorList>
            <person name="Kioukis A."/>
            <person name="Michalopoulou V.A."/>
            <person name="Briers L."/>
            <person name="Pirintsos S."/>
            <person name="Studholme D.J."/>
            <person name="Pavlidis P."/>
            <person name="Sarris P.F."/>
        </authorList>
    </citation>
    <scope>NUCLEOTIDE SEQUENCE [LARGE SCALE GENOMIC DNA]</scope>
    <source>
        <strain evidence="2">cv. PFS-1207/04</strain>
    </source>
</reference>
<dbReference type="Proteomes" id="UP000266723">
    <property type="component" value="Unassembled WGS sequence"/>
</dbReference>
<sequence>MASSTWSRTVKPELREVIEAIPKEETIKEDEIKTVRVFLGGIFVGTTTFGV</sequence>
<organism evidence="1 2">
    <name type="scientific">Brassica cretica</name>
    <name type="common">Mustard</name>
    <dbReference type="NCBI Taxonomy" id="69181"/>
    <lineage>
        <taxon>Eukaryota</taxon>
        <taxon>Viridiplantae</taxon>
        <taxon>Streptophyta</taxon>
        <taxon>Embryophyta</taxon>
        <taxon>Tracheophyta</taxon>
        <taxon>Spermatophyta</taxon>
        <taxon>Magnoliopsida</taxon>
        <taxon>eudicotyledons</taxon>
        <taxon>Gunneridae</taxon>
        <taxon>Pentapetalae</taxon>
        <taxon>rosids</taxon>
        <taxon>malvids</taxon>
        <taxon>Brassicales</taxon>
        <taxon>Brassicaceae</taxon>
        <taxon>Brassiceae</taxon>
        <taxon>Brassica</taxon>
    </lineage>
</organism>
<comment type="caution">
    <text evidence="1">The sequence shown here is derived from an EMBL/GenBank/DDBJ whole genome shotgun (WGS) entry which is preliminary data.</text>
</comment>
<name>A0ABQ7DJT7_BRACR</name>
<evidence type="ECO:0000313" key="2">
    <source>
        <dbReference type="Proteomes" id="UP000266723"/>
    </source>
</evidence>
<dbReference type="EMBL" id="QGKV02000649">
    <property type="protein sequence ID" value="KAF3577600.1"/>
    <property type="molecule type" value="Genomic_DNA"/>
</dbReference>